<keyword evidence="3" id="KW-1185">Reference proteome</keyword>
<dbReference type="Pfam" id="PF25597">
    <property type="entry name" value="SH3_retrovirus"/>
    <property type="match status" value="1"/>
</dbReference>
<reference evidence="2 3" key="1">
    <citation type="submission" date="2018-03" db="EMBL/GenBank/DDBJ databases">
        <title>Draft genome sequence of Rohu Carp (Labeo rohita).</title>
        <authorList>
            <person name="Das P."/>
            <person name="Kushwaha B."/>
            <person name="Joshi C.G."/>
            <person name="Kumar D."/>
            <person name="Nagpure N.S."/>
            <person name="Sahoo L."/>
            <person name="Das S.P."/>
            <person name="Bit A."/>
            <person name="Patnaik S."/>
            <person name="Meher P.K."/>
            <person name="Jayasankar P."/>
            <person name="Koringa P.G."/>
            <person name="Patel N.V."/>
            <person name="Hinsu A.T."/>
            <person name="Kumar R."/>
            <person name="Pandey M."/>
            <person name="Agarwal S."/>
            <person name="Srivastava S."/>
            <person name="Singh M."/>
            <person name="Iquebal M.A."/>
            <person name="Jaiswal S."/>
            <person name="Angadi U.B."/>
            <person name="Kumar N."/>
            <person name="Raza M."/>
            <person name="Shah T.M."/>
            <person name="Rai A."/>
            <person name="Jena J.K."/>
        </authorList>
    </citation>
    <scope>NUCLEOTIDE SEQUENCE [LARGE SCALE GENOMIC DNA]</scope>
    <source>
        <strain evidence="2">DASCIFA01</strain>
        <tissue evidence="2">Testis</tissue>
    </source>
</reference>
<dbReference type="InterPro" id="IPR013103">
    <property type="entry name" value="RVT_2"/>
</dbReference>
<dbReference type="SUPFAM" id="SSF56672">
    <property type="entry name" value="DNA/RNA polymerases"/>
    <property type="match status" value="1"/>
</dbReference>
<gene>
    <name evidence="2" type="ORF">ROHU_009546</name>
</gene>
<dbReference type="InterPro" id="IPR057670">
    <property type="entry name" value="SH3_retrovirus"/>
</dbReference>
<name>A0A498M2F0_LABRO</name>
<dbReference type="InterPro" id="IPR036397">
    <property type="entry name" value="RNaseH_sf"/>
</dbReference>
<dbReference type="InterPro" id="IPR001584">
    <property type="entry name" value="Integrase_cat-core"/>
</dbReference>
<evidence type="ECO:0000259" key="1">
    <source>
        <dbReference type="PROSITE" id="PS50994"/>
    </source>
</evidence>
<evidence type="ECO:0000313" key="2">
    <source>
        <dbReference type="EMBL" id="RXN13646.1"/>
    </source>
</evidence>
<dbReference type="PANTHER" id="PTHR11439:SF483">
    <property type="entry name" value="PEPTIDE SYNTHASE GLIP-LIKE, PUTATIVE (AFU_ORTHOLOGUE AFUA_3G12920)-RELATED"/>
    <property type="match status" value="1"/>
</dbReference>
<dbReference type="PROSITE" id="PS50994">
    <property type="entry name" value="INTEGRASE"/>
    <property type="match status" value="1"/>
</dbReference>
<dbReference type="Proteomes" id="UP000290572">
    <property type="component" value="Unassembled WGS sequence"/>
</dbReference>
<comment type="caution">
    <text evidence="2">The sequence shown here is derived from an EMBL/GenBank/DDBJ whole genome shotgun (WGS) entry which is preliminary data.</text>
</comment>
<dbReference type="Gene3D" id="3.30.420.10">
    <property type="entry name" value="Ribonuclease H-like superfamily/Ribonuclease H"/>
    <property type="match status" value="1"/>
</dbReference>
<dbReference type="EMBL" id="QBIY01012957">
    <property type="protein sequence ID" value="RXN13646.1"/>
    <property type="molecule type" value="Genomic_DNA"/>
</dbReference>
<dbReference type="Pfam" id="PF07727">
    <property type="entry name" value="RVT_2"/>
    <property type="match status" value="1"/>
</dbReference>
<dbReference type="GO" id="GO:0015074">
    <property type="term" value="P:DNA integration"/>
    <property type="evidence" value="ECO:0007669"/>
    <property type="project" value="InterPro"/>
</dbReference>
<dbReference type="InterPro" id="IPR043502">
    <property type="entry name" value="DNA/RNA_pol_sf"/>
</dbReference>
<evidence type="ECO:0000313" key="3">
    <source>
        <dbReference type="Proteomes" id="UP000290572"/>
    </source>
</evidence>
<protein>
    <submittedName>
        <fullName evidence="2">Retrovirus-related Pol poly from transposon TNT 1-94</fullName>
    </submittedName>
</protein>
<organism evidence="2 3">
    <name type="scientific">Labeo rohita</name>
    <name type="common">Indian major carp</name>
    <name type="synonym">Cyprinus rohita</name>
    <dbReference type="NCBI Taxonomy" id="84645"/>
    <lineage>
        <taxon>Eukaryota</taxon>
        <taxon>Metazoa</taxon>
        <taxon>Chordata</taxon>
        <taxon>Craniata</taxon>
        <taxon>Vertebrata</taxon>
        <taxon>Euteleostomi</taxon>
        <taxon>Actinopterygii</taxon>
        <taxon>Neopterygii</taxon>
        <taxon>Teleostei</taxon>
        <taxon>Ostariophysi</taxon>
        <taxon>Cypriniformes</taxon>
        <taxon>Cyprinidae</taxon>
        <taxon>Labeoninae</taxon>
        <taxon>Labeonini</taxon>
        <taxon>Labeo</taxon>
    </lineage>
</organism>
<dbReference type="InterPro" id="IPR012337">
    <property type="entry name" value="RNaseH-like_sf"/>
</dbReference>
<dbReference type="CDD" id="cd09272">
    <property type="entry name" value="RNase_HI_RT_Ty1"/>
    <property type="match status" value="1"/>
</dbReference>
<sequence length="750" mass="85109">MAEKSTGRQLKVLRTDNGGEYTSSEFQDFLKKEGIRHELTVPKTPEQNGVAERMNKTLMETVRSMLADAKLPQKFWAEALSTAVYLRNRSPTKSVKGMTPFEAWTGEKPKVDHLRIFGCTVYAHVPKDERKKLDPKAKKCILLGYGTETKGYRLYDSKLAKVFFSRDVIFNESNHAFEKEPVANEDGAVNRYVEFDCQEPDNEESPEQKVQRSERLRKPPDYYGEWVTVASNPTTEPKTVKDVLSSPDKAKWKEAMEKEMESLYANNVWNLVELPKGRKAVGSKWVFKVKVDADGTFERHKARLVAQGFSQKFGSDYDETFSPVVRFESVRTIIAQAVQYGLKLHQMDVKTAFLNGELKEEVYMQQPEGFVVKGKEHLVCKLNRSIYGLKQSPRCWNIVLDEQLKKMGFVQTTGDPCIYTAATGEMFIIAVYVDDILLAGCSDKRMMEVKKMLAKHFEIKDMGELTHFLGVKIIQKPETGEIWMGQATYAENVLKKFGMENSKPVSTPVDINTKLVKHSDDSEVMDPKQFQSAVGSLLYLSTRTRPDIAYAVNNVARFCAKPTKQHWTAVKRIMRYLKGTLNLGLLYNKDKPKECIGFSDADWAGDQNDRKSMSGYMFQISGAAVSWRSKKQTCVALSTAEAEYMALASAAQEAVWMRQLMTDLKVNQAGPTVMFEDNQSAICMAKNSQFHGRAKHIDIKYHFIREKIAGGVIDLQYCNTDDMVADMFTKGLSQEKFVKLREMAGVKPVN</sequence>
<dbReference type="PANTHER" id="PTHR11439">
    <property type="entry name" value="GAG-POL-RELATED RETROTRANSPOSON"/>
    <property type="match status" value="1"/>
</dbReference>
<accession>A0A498M2F0</accession>
<dbReference type="SUPFAM" id="SSF53098">
    <property type="entry name" value="Ribonuclease H-like"/>
    <property type="match status" value="1"/>
</dbReference>
<dbReference type="GO" id="GO:0003676">
    <property type="term" value="F:nucleic acid binding"/>
    <property type="evidence" value="ECO:0007669"/>
    <property type="project" value="InterPro"/>
</dbReference>
<dbReference type="AlphaFoldDB" id="A0A498M2F0"/>
<proteinExistence type="predicted"/>
<feature type="domain" description="Integrase catalytic" evidence="1">
    <location>
        <begin position="1"/>
        <end position="108"/>
    </location>
</feature>
<dbReference type="STRING" id="84645.A0A498M2F0"/>